<keyword evidence="4" id="KW-0378">Hydrolase</keyword>
<name>A0A1Y0ERZ5_9BURK</name>
<keyword evidence="9" id="KW-1185">Reference proteome</keyword>
<gene>
    <name evidence="8" type="ORF">CCO03_18260</name>
</gene>
<evidence type="ECO:0000313" key="9">
    <source>
        <dbReference type="Proteomes" id="UP000196138"/>
    </source>
</evidence>
<evidence type="ECO:0000256" key="3">
    <source>
        <dbReference type="ARBA" id="ARBA00022723"/>
    </source>
</evidence>
<organism evidence="8 9">
    <name type="scientific">Comamonas serinivorans</name>
    <dbReference type="NCBI Taxonomy" id="1082851"/>
    <lineage>
        <taxon>Bacteria</taxon>
        <taxon>Pseudomonadati</taxon>
        <taxon>Pseudomonadota</taxon>
        <taxon>Betaproteobacteria</taxon>
        <taxon>Burkholderiales</taxon>
        <taxon>Comamonadaceae</taxon>
        <taxon>Comamonas</taxon>
    </lineage>
</organism>
<dbReference type="KEGG" id="cser:CCO03_18260"/>
<keyword evidence="6" id="KW-0482">Metalloprotease</keyword>
<dbReference type="GO" id="GO:0046872">
    <property type="term" value="F:metal ion binding"/>
    <property type="evidence" value="ECO:0007669"/>
    <property type="project" value="UniProtKB-KW"/>
</dbReference>
<protein>
    <submittedName>
        <fullName evidence="8">Peptidase M23</fullName>
    </submittedName>
</protein>
<evidence type="ECO:0000259" key="7">
    <source>
        <dbReference type="Pfam" id="PF01551"/>
    </source>
</evidence>
<dbReference type="SUPFAM" id="SSF51261">
    <property type="entry name" value="Duplicated hybrid motif"/>
    <property type="match status" value="1"/>
</dbReference>
<evidence type="ECO:0000256" key="2">
    <source>
        <dbReference type="ARBA" id="ARBA00022670"/>
    </source>
</evidence>
<proteinExistence type="predicted"/>
<evidence type="ECO:0000313" key="8">
    <source>
        <dbReference type="EMBL" id="ARU06346.1"/>
    </source>
</evidence>
<dbReference type="PANTHER" id="PTHR21666">
    <property type="entry name" value="PEPTIDASE-RELATED"/>
    <property type="match status" value="1"/>
</dbReference>
<keyword evidence="2" id="KW-0645">Protease</keyword>
<dbReference type="GO" id="GO:0006508">
    <property type="term" value="P:proteolysis"/>
    <property type="evidence" value="ECO:0007669"/>
    <property type="project" value="UniProtKB-KW"/>
</dbReference>
<comment type="cofactor">
    <cofactor evidence="1">
        <name>Zn(2+)</name>
        <dbReference type="ChEBI" id="CHEBI:29105"/>
    </cofactor>
</comment>
<evidence type="ECO:0000256" key="4">
    <source>
        <dbReference type="ARBA" id="ARBA00022801"/>
    </source>
</evidence>
<dbReference type="OrthoDB" id="9815245at2"/>
<evidence type="ECO:0000256" key="6">
    <source>
        <dbReference type="ARBA" id="ARBA00023049"/>
    </source>
</evidence>
<dbReference type="InterPro" id="IPR011055">
    <property type="entry name" value="Dup_hybrid_motif"/>
</dbReference>
<dbReference type="Gene3D" id="2.70.70.10">
    <property type="entry name" value="Glucose Permease (Domain IIA)"/>
    <property type="match status" value="1"/>
</dbReference>
<dbReference type="InterPro" id="IPR016047">
    <property type="entry name" value="M23ase_b-sheet_dom"/>
</dbReference>
<evidence type="ECO:0000256" key="5">
    <source>
        <dbReference type="ARBA" id="ARBA00022833"/>
    </source>
</evidence>
<feature type="domain" description="M23ase beta-sheet core" evidence="7">
    <location>
        <begin position="299"/>
        <end position="393"/>
    </location>
</feature>
<dbReference type="RefSeq" id="WP_087283400.1">
    <property type="nucleotide sequence ID" value="NZ_CP021455.1"/>
</dbReference>
<dbReference type="Pfam" id="PF01551">
    <property type="entry name" value="Peptidase_M23"/>
    <property type="match status" value="1"/>
</dbReference>
<sequence>MADSLQRHPQRVTAALAAVFLLGGGGAFAVANGSATDSNVKVREITHSVQTQGLAEQVKALEGYSFQLSRQDTSRQNDTADSLLSRLGVVDAEAAAFIRQNKSVREALLGTSGRTVSAQVDERQRLVSLTTRWIDGDEAVKFSRLVVERDDQGLLSRVESAPLTAATRVVSGQVDSKLFTAMDEARIPDSVTDQLTEIFSGLVDFHRSVRRGDRFTLVYEVMEADGEALRAGRVLSAEFINRGKRNQAMWFEQTPGNGGYYTPDGKSLKRSYTVAPLAFTRVSSNFGSRNHPIFGYVREHSGVDYAAPTGTPVRTVGDGQVTFAGVQSGYGNVVFVDHGQGQSTVYAHLSRIDVAQGQKITQGTTIGAVGSTGYATGPHLHFEFRINNEPHDPAVLADYARTQPIAPELRQVFKTASAYMSTQMAAAKQLQSGVMGE</sequence>
<evidence type="ECO:0000256" key="1">
    <source>
        <dbReference type="ARBA" id="ARBA00001947"/>
    </source>
</evidence>
<dbReference type="EMBL" id="CP021455">
    <property type="protein sequence ID" value="ARU06346.1"/>
    <property type="molecule type" value="Genomic_DNA"/>
</dbReference>
<keyword evidence="3" id="KW-0479">Metal-binding</keyword>
<dbReference type="AlphaFoldDB" id="A0A1Y0ERZ5"/>
<accession>A0A1Y0ERZ5</accession>
<dbReference type="InterPro" id="IPR050570">
    <property type="entry name" value="Cell_wall_metabolism_enzyme"/>
</dbReference>
<dbReference type="CDD" id="cd12797">
    <property type="entry name" value="M23_peptidase"/>
    <property type="match status" value="1"/>
</dbReference>
<reference evidence="8 9" key="1">
    <citation type="submission" date="2017-05" db="EMBL/GenBank/DDBJ databases">
        <authorList>
            <person name="Song R."/>
            <person name="Chenine A.L."/>
            <person name="Ruprecht R.M."/>
        </authorList>
    </citation>
    <scope>NUCLEOTIDE SEQUENCE [LARGE SCALE GENOMIC DNA]</scope>
    <source>
        <strain evidence="8 9">DSM 26136</strain>
    </source>
</reference>
<dbReference type="PANTHER" id="PTHR21666:SF288">
    <property type="entry name" value="CELL DIVISION PROTEIN YTFB"/>
    <property type="match status" value="1"/>
</dbReference>
<keyword evidence="5" id="KW-0862">Zinc</keyword>
<dbReference type="Proteomes" id="UP000196138">
    <property type="component" value="Chromosome"/>
</dbReference>
<dbReference type="GO" id="GO:0004222">
    <property type="term" value="F:metalloendopeptidase activity"/>
    <property type="evidence" value="ECO:0007669"/>
    <property type="project" value="TreeGrafter"/>
</dbReference>
<dbReference type="Gene3D" id="3.10.450.350">
    <property type="match status" value="2"/>
</dbReference>